<reference evidence="7" key="1">
    <citation type="submission" date="2016-11" db="EMBL/GenBank/DDBJ databases">
        <authorList>
            <person name="Varghese N."/>
            <person name="Submissions S."/>
        </authorList>
    </citation>
    <scope>NUCLEOTIDE SEQUENCE [LARGE SCALE GENOMIC DNA]</scope>
    <source>
        <strain evidence="7">DSM 15518</strain>
    </source>
</reference>
<feature type="transmembrane region" description="Helical" evidence="4">
    <location>
        <begin position="199"/>
        <end position="222"/>
    </location>
</feature>
<dbReference type="InterPro" id="IPR024478">
    <property type="entry name" value="HlyB_4HB_MCP"/>
</dbReference>
<keyword evidence="7" id="KW-1185">Reference proteome</keyword>
<dbReference type="Proteomes" id="UP000242497">
    <property type="component" value="Unassembled WGS sequence"/>
</dbReference>
<evidence type="ECO:0000259" key="5">
    <source>
        <dbReference type="PROSITE" id="PS50111"/>
    </source>
</evidence>
<evidence type="ECO:0000256" key="4">
    <source>
        <dbReference type="SAM" id="Phobius"/>
    </source>
</evidence>
<dbReference type="EMBL" id="FRAE01000011">
    <property type="protein sequence ID" value="SHJ70787.1"/>
    <property type="molecule type" value="Genomic_DNA"/>
</dbReference>
<dbReference type="SMART" id="SM00283">
    <property type="entry name" value="MA"/>
    <property type="match status" value="1"/>
</dbReference>
<gene>
    <name evidence="6" type="ORF">SAMN02744037_00639</name>
</gene>
<dbReference type="GO" id="GO:0005886">
    <property type="term" value="C:plasma membrane"/>
    <property type="evidence" value="ECO:0007669"/>
    <property type="project" value="UniProtKB-SubCell"/>
</dbReference>
<proteinExistence type="predicted"/>
<protein>
    <submittedName>
        <fullName evidence="6">Methyl-accepting chemotaxis protein</fullName>
    </submittedName>
</protein>
<dbReference type="STRING" id="1123349.SAMN02744037_00639"/>
<evidence type="ECO:0000313" key="7">
    <source>
        <dbReference type="Proteomes" id="UP000242497"/>
    </source>
</evidence>
<dbReference type="GO" id="GO:0006935">
    <property type="term" value="P:chemotaxis"/>
    <property type="evidence" value="ECO:0007669"/>
    <property type="project" value="InterPro"/>
</dbReference>
<keyword evidence="4" id="KW-1133">Transmembrane helix</keyword>
<evidence type="ECO:0000256" key="2">
    <source>
        <dbReference type="PROSITE-ProRule" id="PRU00284"/>
    </source>
</evidence>
<evidence type="ECO:0000313" key="6">
    <source>
        <dbReference type="EMBL" id="SHJ70787.1"/>
    </source>
</evidence>
<dbReference type="SUPFAM" id="SSF58104">
    <property type="entry name" value="Methyl-accepting chemotaxis protein (MCP) signaling domain"/>
    <property type="match status" value="1"/>
</dbReference>
<feature type="transmembrane region" description="Helical" evidence="4">
    <location>
        <begin position="20"/>
        <end position="40"/>
    </location>
</feature>
<dbReference type="OrthoDB" id="369336at2"/>
<keyword evidence="1 2" id="KW-0807">Transducer</keyword>
<dbReference type="PANTHER" id="PTHR32089">
    <property type="entry name" value="METHYL-ACCEPTING CHEMOTAXIS PROTEIN MCPB"/>
    <property type="match status" value="1"/>
</dbReference>
<dbReference type="InterPro" id="IPR004089">
    <property type="entry name" value="MCPsignal_dom"/>
</dbReference>
<dbReference type="Gene3D" id="1.10.287.950">
    <property type="entry name" value="Methyl-accepting chemotaxis protein"/>
    <property type="match status" value="1"/>
</dbReference>
<dbReference type="PANTHER" id="PTHR32089:SF112">
    <property type="entry name" value="LYSOZYME-LIKE PROTEIN-RELATED"/>
    <property type="match status" value="1"/>
</dbReference>
<dbReference type="RefSeq" id="WP_072887217.1">
    <property type="nucleotide sequence ID" value="NZ_FRAE01000011.1"/>
</dbReference>
<dbReference type="AlphaFoldDB" id="A0A1M6LHZ6"/>
<evidence type="ECO:0000256" key="3">
    <source>
        <dbReference type="SAM" id="Coils"/>
    </source>
</evidence>
<dbReference type="PROSITE" id="PS50111">
    <property type="entry name" value="CHEMOTAXIS_TRANSDUC_2"/>
    <property type="match status" value="1"/>
</dbReference>
<dbReference type="Pfam" id="PF00015">
    <property type="entry name" value="MCPsignal"/>
    <property type="match status" value="1"/>
</dbReference>
<accession>A0A1M6LHZ6</accession>
<evidence type="ECO:0000256" key="1">
    <source>
        <dbReference type="ARBA" id="ARBA00023224"/>
    </source>
</evidence>
<keyword evidence="3" id="KW-0175">Coiled coil</keyword>
<keyword evidence="4" id="KW-0812">Transmembrane</keyword>
<dbReference type="GO" id="GO:0007165">
    <property type="term" value="P:signal transduction"/>
    <property type="evidence" value="ECO:0007669"/>
    <property type="project" value="UniProtKB-KW"/>
</dbReference>
<feature type="coiled-coil region" evidence="3">
    <location>
        <begin position="327"/>
        <end position="361"/>
    </location>
</feature>
<keyword evidence="4" id="KW-0472">Membrane</keyword>
<name>A0A1M6LHZ6_9FIRM</name>
<organism evidence="6 7">
    <name type="scientific">Tepidibacter formicigenes DSM 15518</name>
    <dbReference type="NCBI Taxonomy" id="1123349"/>
    <lineage>
        <taxon>Bacteria</taxon>
        <taxon>Bacillati</taxon>
        <taxon>Bacillota</taxon>
        <taxon>Clostridia</taxon>
        <taxon>Peptostreptococcales</taxon>
        <taxon>Peptostreptococcaceae</taxon>
        <taxon>Tepidibacter</taxon>
    </lineage>
</organism>
<dbReference type="CDD" id="cd11386">
    <property type="entry name" value="MCP_signal"/>
    <property type="match status" value="1"/>
</dbReference>
<dbReference type="Pfam" id="PF12729">
    <property type="entry name" value="4HB_MCP_1"/>
    <property type="match status" value="1"/>
</dbReference>
<feature type="domain" description="Methyl-accepting transducer" evidence="5">
    <location>
        <begin position="291"/>
        <end position="548"/>
    </location>
</feature>
<sequence>MNENNSNKKRSKNFFKNIRITSLLLTILIITATSTGYIIYSSLNNMEILSNDMNLLYNKNMLTSVKLKEIETEFYIIRLNMTKIVYSNKYDEIVVSNIENQIEKIVESFNTYKNYNLTNEERQLLDKIESNYKLYLDEGYKLIDKLKNGIPITEEEIVNTANYSLKAQENINKLININEYMAKKSIDKANYSYVKTKKLFRTISIAIVSTIGILIFILLIILKNSMEKIDNVLKKLSDYDFTVNLEEDGKNEFAKMNRYLAKAIKNMKKTLNDIKESSNKVTGQSQNLSIISQELSASSQELASTMQEVANGATNQAQDLTDIANSLLELTNNIENVYKELQNVKNESENTENKANIGKKEMDILIKSIEDIKDAFELVISKVETLTNSVKEISGITEIISSISEQTNLLALNAAIEAAKAGEHGRGFAVVAEEVRKLAEESKMSTEKIISLVSSINKDTNEVIYTSKNVEQSVKEQTISLKNTVKSFADILASIENITPLMKRTYDAMDEIVKSKDIVMERVEQVSAVTEENSAATEEVAASSQEFTSSSQDVASTAQLLSETAIDMMEIVNRFKV</sequence>